<dbReference type="Pfam" id="PF03915">
    <property type="entry name" value="AIP3"/>
    <property type="match status" value="1"/>
</dbReference>
<keyword evidence="2 4" id="KW-0863">Zinc-finger</keyword>
<evidence type="ECO:0000256" key="1">
    <source>
        <dbReference type="ARBA" id="ARBA00022723"/>
    </source>
</evidence>
<evidence type="ECO:0000259" key="6">
    <source>
        <dbReference type="PROSITE" id="PS50089"/>
    </source>
</evidence>
<dbReference type="InterPro" id="IPR013083">
    <property type="entry name" value="Znf_RING/FYVE/PHD"/>
</dbReference>
<proteinExistence type="predicted"/>
<dbReference type="GO" id="GO:0044325">
    <property type="term" value="F:transmembrane transporter binding"/>
    <property type="evidence" value="ECO:0007669"/>
    <property type="project" value="TreeGrafter"/>
</dbReference>
<dbReference type="Pfam" id="PF00097">
    <property type="entry name" value="zf-C3HC4"/>
    <property type="match status" value="1"/>
</dbReference>
<dbReference type="InterPro" id="IPR017907">
    <property type="entry name" value="Znf_RING_CS"/>
</dbReference>
<dbReference type="InterPro" id="IPR001841">
    <property type="entry name" value="Znf_RING"/>
</dbReference>
<keyword evidence="8" id="KW-1185">Reference proteome</keyword>
<evidence type="ECO:0000256" key="3">
    <source>
        <dbReference type="ARBA" id="ARBA00022833"/>
    </source>
</evidence>
<evidence type="ECO:0000256" key="2">
    <source>
        <dbReference type="ARBA" id="ARBA00022771"/>
    </source>
</evidence>
<dbReference type="AlphaFoldDB" id="A0A7R9FQW9"/>
<evidence type="ECO:0000313" key="7">
    <source>
        <dbReference type="EMBL" id="CAD7251552.1"/>
    </source>
</evidence>
<dbReference type="PROSITE" id="PS00518">
    <property type="entry name" value="ZF_RING_1"/>
    <property type="match status" value="1"/>
</dbReference>
<dbReference type="Gene3D" id="3.30.40.10">
    <property type="entry name" value="Zinc/RING finger domain, C3HC4 (zinc finger)"/>
    <property type="match status" value="1"/>
</dbReference>
<evidence type="ECO:0000256" key="5">
    <source>
        <dbReference type="SAM" id="MobiDB-lite"/>
    </source>
</evidence>
<dbReference type="Gene3D" id="1.20.58.1540">
    <property type="entry name" value="Actin interacting protein 3, C-terminal domain"/>
    <property type="match status" value="1"/>
</dbReference>
<dbReference type="GO" id="GO:0048471">
    <property type="term" value="C:perinuclear region of cytoplasm"/>
    <property type="evidence" value="ECO:0007669"/>
    <property type="project" value="TreeGrafter"/>
</dbReference>
<feature type="non-terminal residue" evidence="7">
    <location>
        <position position="647"/>
    </location>
</feature>
<dbReference type="SMART" id="SM00184">
    <property type="entry name" value="RING"/>
    <property type="match status" value="1"/>
</dbReference>
<feature type="domain" description="RING-type" evidence="6">
    <location>
        <begin position="32"/>
        <end position="70"/>
    </location>
</feature>
<evidence type="ECO:0000256" key="4">
    <source>
        <dbReference type="PROSITE-ProRule" id="PRU00175"/>
    </source>
</evidence>
<dbReference type="Proteomes" id="UP000677054">
    <property type="component" value="Unassembled WGS sequence"/>
</dbReference>
<dbReference type="PROSITE" id="PS50089">
    <property type="entry name" value="ZF_RING_2"/>
    <property type="match status" value="1"/>
</dbReference>
<feature type="non-terminal residue" evidence="7">
    <location>
        <position position="1"/>
    </location>
</feature>
<dbReference type="InterPro" id="IPR022782">
    <property type="entry name" value="AIP3-like_C"/>
</dbReference>
<gene>
    <name evidence="7" type="ORF">DSTB1V02_LOCUS11318</name>
</gene>
<organism evidence="7">
    <name type="scientific">Darwinula stevensoni</name>
    <dbReference type="NCBI Taxonomy" id="69355"/>
    <lineage>
        <taxon>Eukaryota</taxon>
        <taxon>Metazoa</taxon>
        <taxon>Ecdysozoa</taxon>
        <taxon>Arthropoda</taxon>
        <taxon>Crustacea</taxon>
        <taxon>Oligostraca</taxon>
        <taxon>Ostracoda</taxon>
        <taxon>Podocopa</taxon>
        <taxon>Podocopida</taxon>
        <taxon>Darwinulocopina</taxon>
        <taxon>Darwinuloidea</taxon>
        <taxon>Darwinulidae</taxon>
        <taxon>Darwinula</taxon>
    </lineage>
</organism>
<sequence length="647" mass="73864">HEMAENGQRTGDHGQDENSENLDSFSRNPLICSLCHQLYEEPCLLACYHTFCARCLRDRIPDGKVCCPLCGYSFCYALGQALCGPCREDTHRARMFSQHDIIHMSKRSKEGLRKCGLHGEPYIMFSTAKKTLLCINCFRDTSIEARLHCIDLDTAYNQGCKKLERAVLSLRELQNSVRDGVILFRALLEELKRNMESEKSSINCLCQNLETEIHGVQEKLLHQVDNYSFCYALGQALCGPCREDTHRARMFSQHDIIHMSKRSKEGLRKCGLHGEPYIMFSTAKKTLLCINCFRDTSIEARLHCIDLDTAYNQGCKKLERAVLSLRELQNSVRDGVILFRALLEELKRNMESEKSSINCLCQNLETEIHGVQEKLLHQVDKEFERRNELFRSQLSSLGTLLPTIQDHLIMCTTFASSASKHEFLHLGYHLIDRLSALTHMSYPLRPCQSSQIKSNYKTELARCLEPLLFPKEMVSPAPPPPPPPPLGTGEGIQSPDGAENPQPSTLPQMGTGTQLPHRPPSAMRIYATVPPPRKSTGNTPQNLRMKVTEGSGPFAEHCKAYDVSFREMGTRFVQLKEQVQELHRDVTLRRCLTKQGRLEYILEECASLERHLGETCRDMEALRSVLNKMWDEELQRIRSEQELFQMQ</sequence>
<name>A0A7R9FQW9_9CRUS</name>
<dbReference type="EMBL" id="CAJPEV010003630">
    <property type="protein sequence ID" value="CAG0900191.1"/>
    <property type="molecule type" value="Genomic_DNA"/>
</dbReference>
<dbReference type="PANTHER" id="PTHR22635:SF0">
    <property type="entry name" value="RING FINGER PROTEIN 207"/>
    <property type="match status" value="1"/>
</dbReference>
<dbReference type="GO" id="GO:0008270">
    <property type="term" value="F:zinc ion binding"/>
    <property type="evidence" value="ECO:0007669"/>
    <property type="project" value="UniProtKB-KW"/>
</dbReference>
<reference evidence="7" key="1">
    <citation type="submission" date="2020-11" db="EMBL/GenBank/DDBJ databases">
        <authorList>
            <person name="Tran Van P."/>
        </authorList>
    </citation>
    <scope>NUCLEOTIDE SEQUENCE</scope>
</reference>
<dbReference type="SUPFAM" id="SSF57850">
    <property type="entry name" value="RING/U-box"/>
    <property type="match status" value="1"/>
</dbReference>
<dbReference type="InterPro" id="IPR039320">
    <property type="entry name" value="RNF207"/>
</dbReference>
<feature type="region of interest" description="Disordered" evidence="5">
    <location>
        <begin position="1"/>
        <end position="22"/>
    </location>
</feature>
<evidence type="ECO:0000313" key="8">
    <source>
        <dbReference type="Proteomes" id="UP000677054"/>
    </source>
</evidence>
<dbReference type="OrthoDB" id="9049620at2759"/>
<feature type="compositionally biased region" description="Pro residues" evidence="5">
    <location>
        <begin position="476"/>
        <end position="486"/>
    </location>
</feature>
<dbReference type="EMBL" id="LR903147">
    <property type="protein sequence ID" value="CAD7251552.1"/>
    <property type="molecule type" value="Genomic_DNA"/>
</dbReference>
<feature type="region of interest" description="Disordered" evidence="5">
    <location>
        <begin position="472"/>
        <end position="520"/>
    </location>
</feature>
<dbReference type="PANTHER" id="PTHR22635">
    <property type="entry name" value="RING FINGER PROTEIN 207"/>
    <property type="match status" value="1"/>
</dbReference>
<feature type="compositionally biased region" description="Polar residues" evidence="5">
    <location>
        <begin position="501"/>
        <end position="514"/>
    </location>
</feature>
<keyword evidence="3" id="KW-0862">Zinc</keyword>
<keyword evidence="1" id="KW-0479">Metal-binding</keyword>
<dbReference type="Gene3D" id="3.30.160.60">
    <property type="entry name" value="Classic Zinc Finger"/>
    <property type="match status" value="2"/>
</dbReference>
<dbReference type="InterPro" id="IPR018957">
    <property type="entry name" value="Znf_C3HC4_RING-type"/>
</dbReference>
<feature type="compositionally biased region" description="Basic and acidic residues" evidence="5">
    <location>
        <begin position="1"/>
        <end position="16"/>
    </location>
</feature>
<dbReference type="GO" id="GO:0030544">
    <property type="term" value="F:Hsp70 protein binding"/>
    <property type="evidence" value="ECO:0007669"/>
    <property type="project" value="InterPro"/>
</dbReference>
<accession>A0A7R9FQW9</accession>
<protein>
    <recommendedName>
        <fullName evidence="6">RING-type domain-containing protein</fullName>
    </recommendedName>
</protein>